<feature type="modified residue" description="4-aspartylphosphate" evidence="2">
    <location>
        <position position="52"/>
    </location>
</feature>
<dbReference type="RefSeq" id="WP_377733039.1">
    <property type="nucleotide sequence ID" value="NZ_JBHSRI010000005.1"/>
</dbReference>
<accession>A0ABW1L4S4</accession>
<dbReference type="InterPro" id="IPR011006">
    <property type="entry name" value="CheY-like_superfamily"/>
</dbReference>
<evidence type="ECO:0000259" key="3">
    <source>
        <dbReference type="PROSITE" id="PS50110"/>
    </source>
</evidence>
<dbReference type="PANTHER" id="PTHR44591:SF3">
    <property type="entry name" value="RESPONSE REGULATORY DOMAIN-CONTAINING PROTEIN"/>
    <property type="match status" value="1"/>
</dbReference>
<evidence type="ECO:0000256" key="1">
    <source>
        <dbReference type="ARBA" id="ARBA00022553"/>
    </source>
</evidence>
<dbReference type="PANTHER" id="PTHR44591">
    <property type="entry name" value="STRESS RESPONSE REGULATOR PROTEIN 1"/>
    <property type="match status" value="1"/>
</dbReference>
<evidence type="ECO:0000313" key="4">
    <source>
        <dbReference type="EMBL" id="MFC6038939.1"/>
    </source>
</evidence>
<dbReference type="InterPro" id="IPR001789">
    <property type="entry name" value="Sig_transdc_resp-reg_receiver"/>
</dbReference>
<dbReference type="PROSITE" id="PS50110">
    <property type="entry name" value="RESPONSE_REGULATORY"/>
    <property type="match status" value="1"/>
</dbReference>
<dbReference type="SMART" id="SM00448">
    <property type="entry name" value="REC"/>
    <property type="match status" value="1"/>
</dbReference>
<keyword evidence="5" id="KW-1185">Reference proteome</keyword>
<proteinExistence type="predicted"/>
<protein>
    <submittedName>
        <fullName evidence="4">Response regulator</fullName>
    </submittedName>
</protein>
<comment type="caution">
    <text evidence="4">The sequence shown here is derived from an EMBL/GenBank/DDBJ whole genome shotgun (WGS) entry which is preliminary data.</text>
</comment>
<organism evidence="4 5">
    <name type="scientific">Paenisporosarcina macmurdoensis</name>
    <dbReference type="NCBI Taxonomy" id="212659"/>
    <lineage>
        <taxon>Bacteria</taxon>
        <taxon>Bacillati</taxon>
        <taxon>Bacillota</taxon>
        <taxon>Bacilli</taxon>
        <taxon>Bacillales</taxon>
        <taxon>Caryophanaceae</taxon>
        <taxon>Paenisporosarcina</taxon>
    </lineage>
</organism>
<feature type="domain" description="Response regulatory" evidence="3">
    <location>
        <begin position="3"/>
        <end position="117"/>
    </location>
</feature>
<keyword evidence="1 2" id="KW-0597">Phosphoprotein</keyword>
<sequence>MEKILIVDDQQGIRLLLEEIFKREGLATYLAASGIEALEISRNVKLDAILLDLKLPSMDGKEVLKRIKITSPNVPVVIMSASGEIDLIQETMELGASHYMIKPFDIFELRDVIRGVLHTQLT</sequence>
<dbReference type="Pfam" id="PF00072">
    <property type="entry name" value="Response_reg"/>
    <property type="match status" value="1"/>
</dbReference>
<gene>
    <name evidence="4" type="ORF">ACFPYN_05660</name>
</gene>
<dbReference type="SUPFAM" id="SSF52172">
    <property type="entry name" value="CheY-like"/>
    <property type="match status" value="1"/>
</dbReference>
<evidence type="ECO:0000313" key="5">
    <source>
        <dbReference type="Proteomes" id="UP001596170"/>
    </source>
</evidence>
<dbReference type="Gene3D" id="3.40.50.2300">
    <property type="match status" value="1"/>
</dbReference>
<name>A0ABW1L4S4_9BACL</name>
<dbReference type="InterPro" id="IPR050595">
    <property type="entry name" value="Bact_response_regulator"/>
</dbReference>
<dbReference type="Proteomes" id="UP001596170">
    <property type="component" value="Unassembled WGS sequence"/>
</dbReference>
<dbReference type="EMBL" id="JBHSRI010000005">
    <property type="protein sequence ID" value="MFC6038939.1"/>
    <property type="molecule type" value="Genomic_DNA"/>
</dbReference>
<reference evidence="5" key="1">
    <citation type="journal article" date="2019" name="Int. J. Syst. Evol. Microbiol.">
        <title>The Global Catalogue of Microorganisms (GCM) 10K type strain sequencing project: providing services to taxonomists for standard genome sequencing and annotation.</title>
        <authorList>
            <consortium name="The Broad Institute Genomics Platform"/>
            <consortium name="The Broad Institute Genome Sequencing Center for Infectious Disease"/>
            <person name="Wu L."/>
            <person name="Ma J."/>
        </authorList>
    </citation>
    <scope>NUCLEOTIDE SEQUENCE [LARGE SCALE GENOMIC DNA]</scope>
    <source>
        <strain evidence="5">CCUG 54527</strain>
    </source>
</reference>
<evidence type="ECO:0000256" key="2">
    <source>
        <dbReference type="PROSITE-ProRule" id="PRU00169"/>
    </source>
</evidence>